<keyword evidence="2" id="KW-1185">Reference proteome</keyword>
<sequence length="103" mass="10490">MQESEFDSVIWDTKIAGDHENEAPNASASTGTGSAAGLNNTSPLVNSTHTSPFSGLGSSSRESMDGSDLLSNSRFGSHSIGEASGYANRDTLGSANAYGSSTL</sequence>
<evidence type="ECO:0000313" key="2">
    <source>
        <dbReference type="Proteomes" id="UP001150581"/>
    </source>
</evidence>
<dbReference type="EMBL" id="JANBPG010003901">
    <property type="protein sequence ID" value="KAJ1878591.1"/>
    <property type="molecule type" value="Genomic_DNA"/>
</dbReference>
<name>A0ACC1HXZ2_9FUNG</name>
<protein>
    <submittedName>
        <fullName evidence="1">Uncharacterized protein</fullName>
    </submittedName>
</protein>
<accession>A0ACC1HXZ2</accession>
<reference evidence="1" key="1">
    <citation type="submission" date="2022-07" db="EMBL/GenBank/DDBJ databases">
        <title>Phylogenomic reconstructions and comparative analyses of Kickxellomycotina fungi.</title>
        <authorList>
            <person name="Reynolds N.K."/>
            <person name="Stajich J.E."/>
            <person name="Barry K."/>
            <person name="Grigoriev I.V."/>
            <person name="Crous P."/>
            <person name="Smith M.E."/>
        </authorList>
    </citation>
    <scope>NUCLEOTIDE SEQUENCE</scope>
    <source>
        <strain evidence="1">Benny 63K</strain>
    </source>
</reference>
<evidence type="ECO:0000313" key="1">
    <source>
        <dbReference type="EMBL" id="KAJ1878591.1"/>
    </source>
</evidence>
<comment type="caution">
    <text evidence="1">The sequence shown here is derived from an EMBL/GenBank/DDBJ whole genome shotgun (WGS) entry which is preliminary data.</text>
</comment>
<feature type="non-terminal residue" evidence="1">
    <location>
        <position position="103"/>
    </location>
</feature>
<organism evidence="1 2">
    <name type="scientific">Kickxella alabastrina</name>
    <dbReference type="NCBI Taxonomy" id="61397"/>
    <lineage>
        <taxon>Eukaryota</taxon>
        <taxon>Fungi</taxon>
        <taxon>Fungi incertae sedis</taxon>
        <taxon>Zoopagomycota</taxon>
        <taxon>Kickxellomycotina</taxon>
        <taxon>Kickxellomycetes</taxon>
        <taxon>Kickxellales</taxon>
        <taxon>Kickxellaceae</taxon>
        <taxon>Kickxella</taxon>
    </lineage>
</organism>
<proteinExistence type="predicted"/>
<gene>
    <name evidence="1" type="ORF">LPJ66_011860</name>
</gene>
<dbReference type="Proteomes" id="UP001150581">
    <property type="component" value="Unassembled WGS sequence"/>
</dbReference>